<gene>
    <name evidence="1" type="ORF">CMC5_060310</name>
</gene>
<reference evidence="1 2" key="1">
    <citation type="submission" date="2015-07" db="EMBL/GenBank/DDBJ databases">
        <title>Genome analysis of myxobacterium Chondromyces crocatus Cm c5 reveals a high potential for natural compound synthesis and the genetic basis for the loss of fruiting body formation.</title>
        <authorList>
            <person name="Zaburannyi N."/>
            <person name="Bunk B."/>
            <person name="Maier J."/>
            <person name="Overmann J."/>
            <person name="Mueller R."/>
        </authorList>
    </citation>
    <scope>NUCLEOTIDE SEQUENCE [LARGE SCALE GENOMIC DNA]</scope>
    <source>
        <strain evidence="1 2">Cm c5</strain>
    </source>
</reference>
<dbReference type="STRING" id="52.CMC5_060310"/>
<evidence type="ECO:0000313" key="1">
    <source>
        <dbReference type="EMBL" id="AKT41820.1"/>
    </source>
</evidence>
<sequence>MHPVQLTYGPHGRLDAMTQGMRTISHAYFPHGFRRSTTESATVPASQSPRTPSPWWLRTAPRAHLLAQVSRFHRAIFAARWVSTVPGRGSADLSQ</sequence>
<dbReference type="AlphaFoldDB" id="A0A0K1ELP9"/>
<protein>
    <submittedName>
        <fullName evidence="1">Uncharacterized protein</fullName>
    </submittedName>
</protein>
<keyword evidence="2" id="KW-1185">Reference proteome</keyword>
<name>A0A0K1ELP9_CHOCO</name>
<proteinExistence type="predicted"/>
<dbReference type="Proteomes" id="UP000067626">
    <property type="component" value="Chromosome"/>
</dbReference>
<dbReference type="KEGG" id="ccro:CMC5_060310"/>
<accession>A0A0K1ELP9</accession>
<evidence type="ECO:0000313" key="2">
    <source>
        <dbReference type="Proteomes" id="UP000067626"/>
    </source>
</evidence>
<organism evidence="1 2">
    <name type="scientific">Chondromyces crocatus</name>
    <dbReference type="NCBI Taxonomy" id="52"/>
    <lineage>
        <taxon>Bacteria</taxon>
        <taxon>Pseudomonadati</taxon>
        <taxon>Myxococcota</taxon>
        <taxon>Polyangia</taxon>
        <taxon>Polyangiales</taxon>
        <taxon>Polyangiaceae</taxon>
        <taxon>Chondromyces</taxon>
    </lineage>
</organism>
<dbReference type="EMBL" id="CP012159">
    <property type="protein sequence ID" value="AKT41820.1"/>
    <property type="molecule type" value="Genomic_DNA"/>
</dbReference>